<dbReference type="InterPro" id="IPR021130">
    <property type="entry name" value="PRib-ATP_PPHydrolase-like"/>
</dbReference>
<dbReference type="STRING" id="84531.LA76x_3221"/>
<dbReference type="NCBIfam" id="TIGR03188">
    <property type="entry name" value="histidine_hisI"/>
    <property type="match status" value="1"/>
</dbReference>
<evidence type="ECO:0000256" key="3">
    <source>
        <dbReference type="ARBA" id="ARBA00004496"/>
    </source>
</evidence>
<evidence type="ECO:0000256" key="13">
    <source>
        <dbReference type="ARBA" id="ARBA00023102"/>
    </source>
</evidence>
<comment type="catalytic activity">
    <reaction evidence="1 15">
        <text>1-(5-phospho-beta-D-ribosyl)-5'-AMP + H2O = 1-(5-phospho-beta-D-ribosyl)-5-[(5-phospho-beta-D-ribosylamino)methylideneamino]imidazole-4-carboxamide</text>
        <dbReference type="Rhea" id="RHEA:20049"/>
        <dbReference type="ChEBI" id="CHEBI:15377"/>
        <dbReference type="ChEBI" id="CHEBI:58435"/>
        <dbReference type="ChEBI" id="CHEBI:59457"/>
        <dbReference type="EC" id="3.5.4.19"/>
    </reaction>
</comment>
<evidence type="ECO:0000256" key="8">
    <source>
        <dbReference type="ARBA" id="ARBA00022490"/>
    </source>
</evidence>
<keyword evidence="12 15" id="KW-0067">ATP-binding</keyword>
<dbReference type="SUPFAM" id="SSF141734">
    <property type="entry name" value="HisI-like"/>
    <property type="match status" value="1"/>
</dbReference>
<dbReference type="EC" id="3.6.1.31" evidence="15"/>
<dbReference type="eggNOG" id="COG0139">
    <property type="taxonomic scope" value="Bacteria"/>
</dbReference>
<keyword evidence="10 15" id="KW-0547">Nucleotide-binding</keyword>
<feature type="region of interest" description="Phosphoribosyl-ATP pyrophosphohydrolase" evidence="15">
    <location>
        <begin position="132"/>
        <end position="230"/>
    </location>
</feature>
<dbReference type="Pfam" id="PF01503">
    <property type="entry name" value="PRA-PH"/>
    <property type="match status" value="1"/>
</dbReference>
<dbReference type="EMBL" id="CP011129">
    <property type="protein sequence ID" value="ALN81349.1"/>
    <property type="molecule type" value="Genomic_DNA"/>
</dbReference>
<keyword evidence="13 15" id="KW-0368">Histidine biosynthesis</keyword>
<dbReference type="UniPathway" id="UPA00031">
    <property type="reaction ID" value="UER00007"/>
</dbReference>
<comment type="similarity">
    <text evidence="6 15">In the C-terminal section; belongs to the PRA-PH family.</text>
</comment>
<dbReference type="PANTHER" id="PTHR42945">
    <property type="entry name" value="HISTIDINE BIOSYNTHESIS BIFUNCTIONAL PROTEIN"/>
    <property type="match status" value="1"/>
</dbReference>
<dbReference type="InterPro" id="IPR008179">
    <property type="entry name" value="HisE"/>
</dbReference>
<dbReference type="PANTHER" id="PTHR42945:SF9">
    <property type="entry name" value="HISTIDINE BIOSYNTHESIS BIFUNCTIONAL PROTEIN HISIE"/>
    <property type="match status" value="1"/>
</dbReference>
<dbReference type="FunFam" id="3.10.20.810:FF:000001">
    <property type="entry name" value="Histidine biosynthesis bifunctional protein HisIE"/>
    <property type="match status" value="1"/>
</dbReference>
<dbReference type="PATRIC" id="fig|84531.8.peg.3237"/>
<keyword evidence="9 15" id="KW-0028">Amino-acid biosynthesis</keyword>
<evidence type="ECO:0000313" key="18">
    <source>
        <dbReference type="Proteomes" id="UP000060787"/>
    </source>
</evidence>
<dbReference type="GO" id="GO:0005524">
    <property type="term" value="F:ATP binding"/>
    <property type="evidence" value="ECO:0007669"/>
    <property type="project" value="UniProtKB-KW"/>
</dbReference>
<evidence type="ECO:0000256" key="10">
    <source>
        <dbReference type="ARBA" id="ARBA00022741"/>
    </source>
</evidence>
<comment type="similarity">
    <text evidence="7 15">In the N-terminal section; belongs to the PRA-CH family.</text>
</comment>
<comment type="pathway">
    <text evidence="5 15">Amino-acid biosynthesis; L-histidine biosynthesis; L-histidine from 5-phospho-alpha-D-ribose 1-diphosphate: step 2/9.</text>
</comment>
<keyword evidence="8 15" id="KW-0963">Cytoplasm</keyword>
<name>A0A0S2FCU5_LYSAN</name>
<evidence type="ECO:0000256" key="5">
    <source>
        <dbReference type="ARBA" id="ARBA00005204"/>
    </source>
</evidence>
<dbReference type="HAMAP" id="MF_01019">
    <property type="entry name" value="HisIE"/>
    <property type="match status" value="1"/>
</dbReference>
<feature type="domain" description="Phosphoribosyl-AMP cyclohydrolase" evidence="16">
    <location>
        <begin position="49"/>
        <end position="121"/>
    </location>
</feature>
<evidence type="ECO:0000256" key="1">
    <source>
        <dbReference type="ARBA" id="ARBA00000024"/>
    </source>
</evidence>
<dbReference type="GO" id="GO:0004636">
    <property type="term" value="F:phosphoribosyl-ATP diphosphatase activity"/>
    <property type="evidence" value="ECO:0007669"/>
    <property type="project" value="UniProtKB-UniRule"/>
</dbReference>
<keyword evidence="11 15" id="KW-0378">Hydrolase</keyword>
<dbReference type="SUPFAM" id="SSF101386">
    <property type="entry name" value="all-alpha NTP pyrophosphatases"/>
    <property type="match status" value="1"/>
</dbReference>
<keyword evidence="18" id="KW-1185">Reference proteome</keyword>
<evidence type="ECO:0000256" key="15">
    <source>
        <dbReference type="HAMAP-Rule" id="MF_01019"/>
    </source>
</evidence>
<evidence type="ECO:0000313" key="17">
    <source>
        <dbReference type="EMBL" id="ALN81349.1"/>
    </source>
</evidence>
<dbReference type="Proteomes" id="UP000060787">
    <property type="component" value="Chromosome"/>
</dbReference>
<dbReference type="Pfam" id="PF01502">
    <property type="entry name" value="PRA-CH"/>
    <property type="match status" value="1"/>
</dbReference>
<feature type="region of interest" description="Phosphoribosyl-AMP cyclohydrolase" evidence="15">
    <location>
        <begin position="1"/>
        <end position="131"/>
    </location>
</feature>
<organism evidence="17 18">
    <name type="scientific">Lysobacter antibioticus</name>
    <dbReference type="NCBI Taxonomy" id="84531"/>
    <lineage>
        <taxon>Bacteria</taxon>
        <taxon>Pseudomonadati</taxon>
        <taxon>Pseudomonadota</taxon>
        <taxon>Gammaproteobacteria</taxon>
        <taxon>Lysobacterales</taxon>
        <taxon>Lysobacteraceae</taxon>
        <taxon>Lysobacter</taxon>
    </lineage>
</organism>
<dbReference type="eggNOG" id="COG0140">
    <property type="taxonomic scope" value="Bacteria"/>
</dbReference>
<evidence type="ECO:0000259" key="16">
    <source>
        <dbReference type="Pfam" id="PF01502"/>
    </source>
</evidence>
<dbReference type="AlphaFoldDB" id="A0A0S2FCU5"/>
<protein>
    <recommendedName>
        <fullName evidence="15">Histidine biosynthesis bifunctional protein HisIE</fullName>
    </recommendedName>
    <domain>
        <recommendedName>
            <fullName evidence="15">Phosphoribosyl-AMP cyclohydrolase</fullName>
            <shortName evidence="15">PRA-CH</shortName>
            <ecNumber evidence="15">3.5.4.19</ecNumber>
        </recommendedName>
    </domain>
    <domain>
        <recommendedName>
            <fullName evidence="15">Phosphoribosyl-ATP pyrophosphatase</fullName>
            <shortName evidence="15">PRA-PH</shortName>
            <ecNumber evidence="15">3.6.1.31</ecNumber>
        </recommendedName>
    </domain>
</protein>
<gene>
    <name evidence="17" type="primary">hisE</name>
    <name evidence="15" type="synonym">hisI</name>
    <name evidence="15" type="synonym">hisIE</name>
    <name evidence="17" type="ORF">LA76x_3221</name>
</gene>
<reference evidence="17 18" key="1">
    <citation type="journal article" date="2015" name="BMC Genomics">
        <title>Comparative genomics and metabolic profiling of the genus Lysobacter.</title>
        <authorList>
            <person name="de Bruijn I."/>
            <person name="Cheng X."/>
            <person name="de Jager V."/>
            <person name="Exposito R.G."/>
            <person name="Watrous J."/>
            <person name="Patel N."/>
            <person name="Postma J."/>
            <person name="Dorrestein P.C."/>
            <person name="Kobayashi D."/>
            <person name="Raaijmakers J.M."/>
        </authorList>
    </citation>
    <scope>NUCLEOTIDE SEQUENCE [LARGE SCALE GENOMIC DNA]</scope>
    <source>
        <strain evidence="17 18">76</strain>
    </source>
</reference>
<evidence type="ECO:0000256" key="11">
    <source>
        <dbReference type="ARBA" id="ARBA00022801"/>
    </source>
</evidence>
<dbReference type="InterPro" id="IPR023019">
    <property type="entry name" value="His_synth_HisIE"/>
</dbReference>
<dbReference type="EC" id="3.5.4.19" evidence="15"/>
<evidence type="ECO:0000256" key="4">
    <source>
        <dbReference type="ARBA" id="ARBA00005169"/>
    </source>
</evidence>
<evidence type="ECO:0000256" key="7">
    <source>
        <dbReference type="ARBA" id="ARBA00008299"/>
    </source>
</evidence>
<dbReference type="InterPro" id="IPR002496">
    <property type="entry name" value="PRib_AMP_CycHydrolase_dom"/>
</dbReference>
<evidence type="ECO:0000256" key="2">
    <source>
        <dbReference type="ARBA" id="ARBA00001460"/>
    </source>
</evidence>
<accession>A0A0S2FCU5</accession>
<comment type="pathway">
    <text evidence="4 15">Amino-acid biosynthesis; L-histidine biosynthesis; L-histidine from 5-phospho-alpha-D-ribose 1-diphosphate: step 3/9.</text>
</comment>
<dbReference type="CDD" id="cd11534">
    <property type="entry name" value="NTP-PPase_HisIE_like"/>
    <property type="match status" value="1"/>
</dbReference>
<dbReference type="Gene3D" id="3.10.20.810">
    <property type="entry name" value="Phosphoribosyl-AMP cyclohydrolase"/>
    <property type="match status" value="1"/>
</dbReference>
<keyword evidence="14 15" id="KW-0511">Multifunctional enzyme</keyword>
<dbReference type="NCBIfam" id="NF000768">
    <property type="entry name" value="PRK00051.1"/>
    <property type="match status" value="1"/>
</dbReference>
<dbReference type="GO" id="GO:0005737">
    <property type="term" value="C:cytoplasm"/>
    <property type="evidence" value="ECO:0007669"/>
    <property type="project" value="UniProtKB-SubCell"/>
</dbReference>
<dbReference type="Gene3D" id="1.10.287.1080">
    <property type="entry name" value="MazG-like"/>
    <property type="match status" value="1"/>
</dbReference>
<evidence type="ECO:0000256" key="9">
    <source>
        <dbReference type="ARBA" id="ARBA00022605"/>
    </source>
</evidence>
<comment type="subcellular location">
    <subcellularLocation>
        <location evidence="3 15">Cytoplasm</location>
    </subcellularLocation>
</comment>
<dbReference type="InterPro" id="IPR038019">
    <property type="entry name" value="PRib_AMP_CycHydrolase_sf"/>
</dbReference>
<proteinExistence type="inferred from homology"/>
<dbReference type="HAMAP" id="MF_01020">
    <property type="entry name" value="HisE"/>
    <property type="match status" value="1"/>
</dbReference>
<dbReference type="GO" id="GO:0004635">
    <property type="term" value="F:phosphoribosyl-AMP cyclohydrolase activity"/>
    <property type="evidence" value="ECO:0007669"/>
    <property type="project" value="UniProtKB-UniRule"/>
</dbReference>
<dbReference type="NCBIfam" id="NF002747">
    <property type="entry name" value="PRK02759.1"/>
    <property type="match status" value="1"/>
</dbReference>
<evidence type="ECO:0000256" key="14">
    <source>
        <dbReference type="ARBA" id="ARBA00023268"/>
    </source>
</evidence>
<sequence>MSQSDSSTNSSTAASATLSAEQIDALAWDKQDGLLPAVIQDAANLRVLMLGYMDRAALQATLDSGHVTFFSRSKQRLWTKGESSGHYLDLVSIETDCDRDTLLVRARPHGPTCHLGRDSCFPSAPGDELAFLGELDGLIAERERERPAGSYTTKLFEKGVRSIAQKVGEEGVETALAAVVQDDAALCGEAADLLFHLQVLLRARGLSLSDAVAVLRERHGKPHRGSQGEE</sequence>
<dbReference type="GO" id="GO:0000105">
    <property type="term" value="P:L-histidine biosynthetic process"/>
    <property type="evidence" value="ECO:0007669"/>
    <property type="project" value="UniProtKB-UniRule"/>
</dbReference>
<evidence type="ECO:0000256" key="6">
    <source>
        <dbReference type="ARBA" id="ARBA00007731"/>
    </source>
</evidence>
<comment type="catalytic activity">
    <reaction evidence="2 15">
        <text>1-(5-phospho-beta-D-ribosyl)-ATP + H2O = 1-(5-phospho-beta-D-ribosyl)-5'-AMP + diphosphate + H(+)</text>
        <dbReference type="Rhea" id="RHEA:22828"/>
        <dbReference type="ChEBI" id="CHEBI:15377"/>
        <dbReference type="ChEBI" id="CHEBI:15378"/>
        <dbReference type="ChEBI" id="CHEBI:33019"/>
        <dbReference type="ChEBI" id="CHEBI:59457"/>
        <dbReference type="ChEBI" id="CHEBI:73183"/>
        <dbReference type="EC" id="3.6.1.31"/>
    </reaction>
</comment>
<evidence type="ECO:0000256" key="12">
    <source>
        <dbReference type="ARBA" id="ARBA00022840"/>
    </source>
</evidence>
<dbReference type="KEGG" id="lab:LA76x_3221"/>